<keyword evidence="2" id="KW-0808">Transferase</keyword>
<evidence type="ECO:0000256" key="2">
    <source>
        <dbReference type="ARBA" id="ARBA00022679"/>
    </source>
</evidence>
<dbReference type="PROSITE" id="PS51683">
    <property type="entry name" value="SAM_OMT_II"/>
    <property type="match status" value="1"/>
</dbReference>
<reference evidence="5" key="1">
    <citation type="submission" date="2021-10" db="EMBL/GenBank/DDBJ databases">
        <title>De novo Genome Assembly of Clathrus columnatus (Basidiomycota, Fungi) Using Illumina and Nanopore Sequence Data.</title>
        <authorList>
            <person name="Ogiso-Tanaka E."/>
            <person name="Itagaki H."/>
            <person name="Hosoya T."/>
            <person name="Hosaka K."/>
        </authorList>
    </citation>
    <scope>NUCLEOTIDE SEQUENCE</scope>
    <source>
        <strain evidence="5">MO-923</strain>
    </source>
</reference>
<dbReference type="InterPro" id="IPR029063">
    <property type="entry name" value="SAM-dependent_MTases_sf"/>
</dbReference>
<gene>
    <name evidence="5" type="ORF">Clacol_000845</name>
</gene>
<keyword evidence="1" id="KW-0489">Methyltransferase</keyword>
<dbReference type="GO" id="GO:0008171">
    <property type="term" value="F:O-methyltransferase activity"/>
    <property type="evidence" value="ECO:0007669"/>
    <property type="project" value="InterPro"/>
</dbReference>
<protein>
    <recommendedName>
        <fullName evidence="4">O-methyltransferase C-terminal domain-containing protein</fullName>
    </recommendedName>
</protein>
<comment type="caution">
    <text evidence="5">The sequence shown here is derived from an EMBL/GenBank/DDBJ whole genome shotgun (WGS) entry which is preliminary data.</text>
</comment>
<dbReference type="PANTHER" id="PTHR43712">
    <property type="entry name" value="PUTATIVE (AFU_ORTHOLOGUE AFUA_4G14580)-RELATED"/>
    <property type="match status" value="1"/>
</dbReference>
<dbReference type="EMBL" id="BPWL01000001">
    <property type="protein sequence ID" value="GJJ06651.1"/>
    <property type="molecule type" value="Genomic_DNA"/>
</dbReference>
<dbReference type="GO" id="GO:0032259">
    <property type="term" value="P:methylation"/>
    <property type="evidence" value="ECO:0007669"/>
    <property type="project" value="UniProtKB-KW"/>
</dbReference>
<sequence>MTLPKLRDLSSLLTHAISQLEETCTKNGTSIPDLDAPFDLSSEAFREDPVAARAASIIGAAASHIGAIVNPPQHSLFEFDTSRAAALRVCLESNVVEILQEAGSRGMHINDIVAQNEQDPSKLGSCLRYMATLHVFREVAPNVFVNNRISSVLDTGKSVQELCTHPGKKHENTPGLAALMGFHLDEGAKALANLWEICSDSTTAKSGEPSRSAFAKFVGHGKTLWEYFDDPEQDFRRRRFNIAMEGIQRLQPSDIMLSVYDWKTVPVGSVIVDVGGGLGTTQLSLARELPHIKIVIQDKPHVVEEGIKIWREKDPDALLSGRVSFEGTGTMSQRPQPQRDVSFFFLKQIMHDWSDEYCSKILTQLRKAASPTTKLLSMDTIIQHACYDQTSLVSDIPGAIPDEAPYPLLPNWGTVNSIGYCADMLSELLETVFIYSPKADGG</sequence>
<dbReference type="PANTHER" id="PTHR43712:SF2">
    <property type="entry name" value="O-METHYLTRANSFERASE CICE"/>
    <property type="match status" value="1"/>
</dbReference>
<dbReference type="SUPFAM" id="SSF46785">
    <property type="entry name" value="Winged helix' DNA-binding domain"/>
    <property type="match status" value="1"/>
</dbReference>
<dbReference type="AlphaFoldDB" id="A0AAV5A242"/>
<feature type="domain" description="O-methyltransferase C-terminal" evidence="4">
    <location>
        <begin position="213"/>
        <end position="386"/>
    </location>
</feature>
<dbReference type="Gene3D" id="3.40.50.150">
    <property type="entry name" value="Vaccinia Virus protein VP39"/>
    <property type="match status" value="1"/>
</dbReference>
<dbReference type="InterPro" id="IPR036390">
    <property type="entry name" value="WH_DNA-bd_sf"/>
</dbReference>
<dbReference type="Gene3D" id="1.10.10.10">
    <property type="entry name" value="Winged helix-like DNA-binding domain superfamily/Winged helix DNA-binding domain"/>
    <property type="match status" value="1"/>
</dbReference>
<keyword evidence="3" id="KW-0949">S-adenosyl-L-methionine</keyword>
<keyword evidence="6" id="KW-1185">Reference proteome</keyword>
<dbReference type="InterPro" id="IPR036388">
    <property type="entry name" value="WH-like_DNA-bd_sf"/>
</dbReference>
<dbReference type="Pfam" id="PF00891">
    <property type="entry name" value="Methyltransf_2"/>
    <property type="match status" value="1"/>
</dbReference>
<proteinExistence type="predicted"/>
<evidence type="ECO:0000259" key="4">
    <source>
        <dbReference type="Pfam" id="PF00891"/>
    </source>
</evidence>
<dbReference type="SUPFAM" id="SSF53335">
    <property type="entry name" value="S-adenosyl-L-methionine-dependent methyltransferases"/>
    <property type="match status" value="1"/>
</dbReference>
<dbReference type="InterPro" id="IPR016461">
    <property type="entry name" value="COMT-like"/>
</dbReference>
<accession>A0AAV5A242</accession>
<evidence type="ECO:0000256" key="3">
    <source>
        <dbReference type="ARBA" id="ARBA00022691"/>
    </source>
</evidence>
<evidence type="ECO:0000256" key="1">
    <source>
        <dbReference type="ARBA" id="ARBA00022603"/>
    </source>
</evidence>
<dbReference type="Proteomes" id="UP001050691">
    <property type="component" value="Unassembled WGS sequence"/>
</dbReference>
<evidence type="ECO:0000313" key="6">
    <source>
        <dbReference type="Proteomes" id="UP001050691"/>
    </source>
</evidence>
<name>A0AAV5A242_9AGAM</name>
<evidence type="ECO:0000313" key="5">
    <source>
        <dbReference type="EMBL" id="GJJ06651.1"/>
    </source>
</evidence>
<dbReference type="InterPro" id="IPR001077">
    <property type="entry name" value="COMT_C"/>
</dbReference>
<organism evidence="5 6">
    <name type="scientific">Clathrus columnatus</name>
    <dbReference type="NCBI Taxonomy" id="1419009"/>
    <lineage>
        <taxon>Eukaryota</taxon>
        <taxon>Fungi</taxon>
        <taxon>Dikarya</taxon>
        <taxon>Basidiomycota</taxon>
        <taxon>Agaricomycotina</taxon>
        <taxon>Agaricomycetes</taxon>
        <taxon>Phallomycetidae</taxon>
        <taxon>Phallales</taxon>
        <taxon>Clathraceae</taxon>
        <taxon>Clathrus</taxon>
    </lineage>
</organism>